<dbReference type="EMBL" id="JACXXP010000050">
    <property type="protein sequence ID" value="MBD3907076.1"/>
    <property type="molecule type" value="Genomic_DNA"/>
</dbReference>
<comment type="caution">
    <text evidence="2">The sequence shown here is derived from an EMBL/GenBank/DDBJ whole genome shotgun (WGS) entry which is preliminary data.</text>
</comment>
<dbReference type="AlphaFoldDB" id="A0A9Q3YST5"/>
<evidence type="ECO:0000313" key="3">
    <source>
        <dbReference type="Proteomes" id="UP000603715"/>
    </source>
</evidence>
<evidence type="ECO:0000313" key="4">
    <source>
        <dbReference type="Proteomes" id="UP001107960"/>
    </source>
</evidence>
<dbReference type="EMBL" id="JAJJML010000001">
    <property type="protein sequence ID" value="MCC9035738.1"/>
    <property type="molecule type" value="Genomic_DNA"/>
</dbReference>
<reference evidence="2" key="1">
    <citation type="submission" date="2021-11" db="EMBL/GenBank/DDBJ databases">
        <title>Description of novel Chryseobacterium species.</title>
        <authorList>
            <person name="Saticioglu I.B."/>
            <person name="Ay H."/>
            <person name="Altun S."/>
            <person name="Duman M."/>
        </authorList>
    </citation>
    <scope>NUCLEOTIDE SEQUENCE</scope>
    <source>
        <strain evidence="2">C-39</strain>
    </source>
</reference>
<reference evidence="3" key="2">
    <citation type="submission" date="2023-07" db="EMBL/GenBank/DDBJ databases">
        <title>Description of novel Chryseobacterium sp. strain C-2.</title>
        <authorList>
            <person name="Saticioglu I.B."/>
        </authorList>
    </citation>
    <scope>NUCLEOTIDE SEQUENCE [LARGE SCALE GENOMIC DNA]</scope>
    <source>
        <strain evidence="3">C-2</strain>
    </source>
</reference>
<accession>A0A9Q3YST5</accession>
<organism evidence="2 4">
    <name type="scientific">Chryseobacterium muglaense</name>
    <dbReference type="NCBI Taxonomy" id="2893752"/>
    <lineage>
        <taxon>Bacteria</taxon>
        <taxon>Pseudomonadati</taxon>
        <taxon>Bacteroidota</taxon>
        <taxon>Flavobacteriia</taxon>
        <taxon>Flavobacteriales</taxon>
        <taxon>Weeksellaceae</taxon>
        <taxon>Chryseobacterium group</taxon>
        <taxon>Chryseobacterium</taxon>
    </lineage>
</organism>
<protein>
    <submittedName>
        <fullName evidence="2">Uncharacterized protein</fullName>
    </submittedName>
</protein>
<evidence type="ECO:0000313" key="1">
    <source>
        <dbReference type="EMBL" id="MBD3907076.1"/>
    </source>
</evidence>
<gene>
    <name evidence="1" type="ORF">IEW27_21100</name>
    <name evidence="2" type="ORF">LNP80_16020</name>
</gene>
<proteinExistence type="predicted"/>
<sequence length="225" mass="26393">MNRKKLFFKMMLKFFCFHKISKFSLFVKLSIFFLFQIAFFSAQEYIKDTLNVPFIYIEKKVEIFSSNENFAMPLQNGSIVTEQKLVHCESVPKVNIIPISVQVGIGICFSKEVQTFENDEVVKQAAAHTEEKAKDFENRKKKIIEWKIYSNDSGDFFHVFSGFSKKYFSSNGHPYFLDKHFSEKDSAAKENLKFIHQQKYFLYNSKSLDFCFSTVFSVRPPPFLS</sequence>
<dbReference type="Proteomes" id="UP001107960">
    <property type="component" value="Unassembled WGS sequence"/>
</dbReference>
<name>A0A9Q3YST5_9FLAO</name>
<dbReference type="RefSeq" id="WP_191181436.1">
    <property type="nucleotide sequence ID" value="NZ_JACXXP010000050.1"/>
</dbReference>
<evidence type="ECO:0000313" key="2">
    <source>
        <dbReference type="EMBL" id="MCC9035738.1"/>
    </source>
</evidence>
<reference evidence="1" key="3">
    <citation type="submission" date="2024-05" db="EMBL/GenBank/DDBJ databases">
        <title>Description of novel Chryseobacterium sp. strain C-2.</title>
        <authorList>
            <person name="Saticioglu I.B."/>
        </authorList>
    </citation>
    <scope>NUCLEOTIDE SEQUENCE</scope>
    <source>
        <strain evidence="1">C-2</strain>
    </source>
</reference>
<dbReference type="Proteomes" id="UP000603715">
    <property type="component" value="Unassembled WGS sequence"/>
</dbReference>
<keyword evidence="3" id="KW-1185">Reference proteome</keyword>